<protein>
    <recommendedName>
        <fullName evidence="3">OmpA-like domain-containing protein</fullName>
    </recommendedName>
</protein>
<evidence type="ECO:0008006" key="3">
    <source>
        <dbReference type="Google" id="ProtNLM"/>
    </source>
</evidence>
<keyword evidence="2" id="KW-1185">Reference proteome</keyword>
<accession>A0ABW3I0J0</accession>
<reference evidence="2" key="1">
    <citation type="journal article" date="2019" name="Int. J. Syst. Evol. Microbiol.">
        <title>The Global Catalogue of Microorganisms (GCM) 10K type strain sequencing project: providing services to taxonomists for standard genome sequencing and annotation.</title>
        <authorList>
            <consortium name="The Broad Institute Genomics Platform"/>
            <consortium name="The Broad Institute Genome Sequencing Center for Infectious Disease"/>
            <person name="Wu L."/>
            <person name="Ma J."/>
        </authorList>
    </citation>
    <scope>NUCLEOTIDE SEQUENCE [LARGE SCALE GENOMIC DNA]</scope>
    <source>
        <strain evidence="2">CCUG 62114</strain>
    </source>
</reference>
<dbReference type="Proteomes" id="UP001596997">
    <property type="component" value="Unassembled WGS sequence"/>
</dbReference>
<evidence type="ECO:0000313" key="2">
    <source>
        <dbReference type="Proteomes" id="UP001596997"/>
    </source>
</evidence>
<dbReference type="RefSeq" id="WP_377713997.1">
    <property type="nucleotide sequence ID" value="NZ_JBHTJM010000006.1"/>
</dbReference>
<evidence type="ECO:0000313" key="1">
    <source>
        <dbReference type="EMBL" id="MFD0963361.1"/>
    </source>
</evidence>
<sequence length="54" mass="5842">MFNSLSAQNCAVNAGLLNETICEGELVNNCADGVKSSEAEHDLNRRSEFIVISK</sequence>
<proteinExistence type="predicted"/>
<name>A0ABW3I0J0_9FLAO</name>
<dbReference type="EMBL" id="JBHTJM010000006">
    <property type="protein sequence ID" value="MFD0963361.1"/>
    <property type="molecule type" value="Genomic_DNA"/>
</dbReference>
<organism evidence="1 2">
    <name type="scientific">Pseudofulvibacter geojedonensis</name>
    <dbReference type="NCBI Taxonomy" id="1123758"/>
    <lineage>
        <taxon>Bacteria</taxon>
        <taxon>Pseudomonadati</taxon>
        <taxon>Bacteroidota</taxon>
        <taxon>Flavobacteriia</taxon>
        <taxon>Flavobacteriales</taxon>
        <taxon>Flavobacteriaceae</taxon>
        <taxon>Pseudofulvibacter</taxon>
    </lineage>
</organism>
<gene>
    <name evidence="1" type="ORF">ACFQ1O_05035</name>
</gene>
<comment type="caution">
    <text evidence="1">The sequence shown here is derived from an EMBL/GenBank/DDBJ whole genome shotgun (WGS) entry which is preliminary data.</text>
</comment>